<organism evidence="12 13">
    <name type="scientific">Sinocyclocheilus anshuiensis</name>
    <dbReference type="NCBI Taxonomy" id="1608454"/>
    <lineage>
        <taxon>Eukaryota</taxon>
        <taxon>Metazoa</taxon>
        <taxon>Chordata</taxon>
        <taxon>Craniata</taxon>
        <taxon>Vertebrata</taxon>
        <taxon>Euteleostomi</taxon>
        <taxon>Actinopterygii</taxon>
        <taxon>Neopterygii</taxon>
        <taxon>Teleostei</taxon>
        <taxon>Ostariophysi</taxon>
        <taxon>Cypriniformes</taxon>
        <taxon>Cyprinidae</taxon>
        <taxon>Cyprininae</taxon>
        <taxon>Sinocyclocheilus</taxon>
    </lineage>
</organism>
<evidence type="ECO:0000256" key="7">
    <source>
        <dbReference type="ARBA" id="ARBA00023034"/>
    </source>
</evidence>
<evidence type="ECO:0000256" key="2">
    <source>
        <dbReference type="ARBA" id="ARBA00009239"/>
    </source>
</evidence>
<evidence type="ECO:0000256" key="9">
    <source>
        <dbReference type="RuleBase" id="RU364016"/>
    </source>
</evidence>
<reference evidence="12" key="1">
    <citation type="submission" date="2025-08" db="UniProtKB">
        <authorList>
            <consortium name="Ensembl"/>
        </authorList>
    </citation>
    <scope>IDENTIFICATION</scope>
</reference>
<evidence type="ECO:0000256" key="6">
    <source>
        <dbReference type="ARBA" id="ARBA00022989"/>
    </source>
</evidence>
<dbReference type="PANTHER" id="PTHR12369">
    <property type="entry name" value="CHONDROITIN SYNTHASE"/>
    <property type="match status" value="1"/>
</dbReference>
<evidence type="ECO:0000256" key="3">
    <source>
        <dbReference type="ARBA" id="ARBA00022679"/>
    </source>
</evidence>
<keyword evidence="6" id="KW-1133">Transmembrane helix</keyword>
<evidence type="ECO:0000256" key="4">
    <source>
        <dbReference type="ARBA" id="ARBA00022692"/>
    </source>
</evidence>
<evidence type="ECO:0000256" key="5">
    <source>
        <dbReference type="ARBA" id="ARBA00022968"/>
    </source>
</evidence>
<keyword evidence="13" id="KW-1185">Reference proteome</keyword>
<dbReference type="Ensembl" id="ENSSANT00000063424.1">
    <property type="protein sequence ID" value="ENSSANP00000059623.1"/>
    <property type="gene ID" value="ENSSANG00000029742.1"/>
</dbReference>
<gene>
    <name evidence="12" type="primary">csgalnact1b</name>
</gene>
<feature type="coiled-coil region" evidence="10">
    <location>
        <begin position="47"/>
        <end position="89"/>
    </location>
</feature>
<dbReference type="Proteomes" id="UP000472260">
    <property type="component" value="Unassembled WGS sequence"/>
</dbReference>
<name>A0A671PTS7_9TELE</name>
<evidence type="ECO:0000256" key="1">
    <source>
        <dbReference type="ARBA" id="ARBA00004447"/>
    </source>
</evidence>
<keyword evidence="8" id="KW-0472">Membrane</keyword>
<comment type="subcellular location">
    <subcellularLocation>
        <location evidence="1 9">Golgi apparatus</location>
        <location evidence="1 9">Golgi stack membrane</location>
        <topology evidence="1 9">Single-pass type II membrane protein</topology>
    </subcellularLocation>
</comment>
<evidence type="ECO:0000256" key="11">
    <source>
        <dbReference type="SAM" id="SignalP"/>
    </source>
</evidence>
<feature type="chain" id="PRO_5025536869" description="Hexosyltransferase" evidence="11">
    <location>
        <begin position="31"/>
        <end position="363"/>
    </location>
</feature>
<keyword evidence="4" id="KW-0812">Transmembrane</keyword>
<sequence>MQRRWFLGKRAIAALLFCFVLLLYRQACRSQSQTRRPAGEDAFEALLQQHERRYLQHSRNLTRLISQLKAELQRSAVELEEQNQSELEEFLRKQLRRAEIFTGERLPDEFAVLPFETFTLRRVYQLESGLARLPVESLMGQDRRNELNGALEAALHLLNEPQLRDSQQYLPVGRGCFKCNFSLMAGIFRTERDKGTLYDLTFRENSVPDFRRLVFFRPFAPLMKVKEELMDASQILINIIVPLADTVDAFRQFMQHFSDACIRQDGRTHLTVVLFGSEKMHEVKGILDGMSRMKYRNVTLIRLNEAFSRRRGLDVGARAWKRSNVLLFLCDVNIRFSAEFLNSCRMNTEPGTALRKPKHLRLI</sequence>
<keyword evidence="10" id="KW-0175">Coiled coil</keyword>
<protein>
    <recommendedName>
        <fullName evidence="9">Hexosyltransferase</fullName>
        <ecNumber evidence="9">2.4.1.-</ecNumber>
    </recommendedName>
</protein>
<dbReference type="PANTHER" id="PTHR12369:SF19">
    <property type="entry name" value="CHONDROITIN SULFATE N-ACETYLGALACTOSAMINYLTRANSFERASE 1"/>
    <property type="match status" value="1"/>
</dbReference>
<dbReference type="GO" id="GO:0032580">
    <property type="term" value="C:Golgi cisterna membrane"/>
    <property type="evidence" value="ECO:0007669"/>
    <property type="project" value="UniProtKB-SubCell"/>
</dbReference>
<comment type="similarity">
    <text evidence="2 9">Belongs to the chondroitin N-acetylgalactosaminyltransferase family.</text>
</comment>
<keyword evidence="11" id="KW-0732">Signal</keyword>
<dbReference type="GO" id="GO:0047238">
    <property type="term" value="F:glucuronosyl-N-acetylgalactosaminyl-proteoglycan 4-beta-N-acetylgalactosaminyltransferase activity"/>
    <property type="evidence" value="ECO:0007669"/>
    <property type="project" value="TreeGrafter"/>
</dbReference>
<dbReference type="InterPro" id="IPR008428">
    <property type="entry name" value="Chond_GalNAc"/>
</dbReference>
<evidence type="ECO:0000256" key="10">
    <source>
        <dbReference type="SAM" id="Coils"/>
    </source>
</evidence>
<dbReference type="EC" id="2.4.1.-" evidence="9"/>
<evidence type="ECO:0000256" key="8">
    <source>
        <dbReference type="ARBA" id="ARBA00023136"/>
    </source>
</evidence>
<evidence type="ECO:0000313" key="12">
    <source>
        <dbReference type="Ensembl" id="ENSSANP00000059623.1"/>
    </source>
</evidence>
<dbReference type="AlphaFoldDB" id="A0A671PTS7"/>
<proteinExistence type="inferred from homology"/>
<dbReference type="InterPro" id="IPR051227">
    <property type="entry name" value="CS_glycosyltransferase"/>
</dbReference>
<feature type="signal peptide" evidence="11">
    <location>
        <begin position="1"/>
        <end position="30"/>
    </location>
</feature>
<keyword evidence="5 9" id="KW-0735">Signal-anchor</keyword>
<reference evidence="12" key="2">
    <citation type="submission" date="2025-09" db="UniProtKB">
        <authorList>
            <consortium name="Ensembl"/>
        </authorList>
    </citation>
    <scope>IDENTIFICATION</scope>
</reference>
<evidence type="ECO:0000313" key="13">
    <source>
        <dbReference type="Proteomes" id="UP000472260"/>
    </source>
</evidence>
<dbReference type="Gene3D" id="3.90.550.10">
    <property type="entry name" value="Spore Coat Polysaccharide Biosynthesis Protein SpsA, Chain A"/>
    <property type="match status" value="1"/>
</dbReference>
<dbReference type="InterPro" id="IPR029044">
    <property type="entry name" value="Nucleotide-diphossugar_trans"/>
</dbReference>
<keyword evidence="7 9" id="KW-0333">Golgi apparatus</keyword>
<dbReference type="Pfam" id="PF05679">
    <property type="entry name" value="CHGN"/>
    <property type="match status" value="1"/>
</dbReference>
<keyword evidence="3 9" id="KW-0808">Transferase</keyword>
<accession>A0A671PTS7</accession>